<keyword evidence="6" id="KW-0456">Lyase</keyword>
<gene>
    <name evidence="6" type="ORF">SAMN05216481_10486</name>
</gene>
<dbReference type="InterPro" id="IPR008929">
    <property type="entry name" value="Chondroitin_lyas"/>
</dbReference>
<dbReference type="Pfam" id="PF08124">
    <property type="entry name" value="Lyase_8_N"/>
    <property type="match status" value="1"/>
</dbReference>
<keyword evidence="7" id="KW-1185">Reference proteome</keyword>
<accession>A0A1H9DG91</accession>
<dbReference type="Proteomes" id="UP000199055">
    <property type="component" value="Unassembled WGS sequence"/>
</dbReference>
<dbReference type="STRING" id="403935.SAMN05216481_10486"/>
<feature type="domain" description="Polysaccharide lyase family 8 central" evidence="4">
    <location>
        <begin position="314"/>
        <end position="557"/>
    </location>
</feature>
<dbReference type="EMBL" id="FOET01000004">
    <property type="protein sequence ID" value="SEQ12522.1"/>
    <property type="molecule type" value="Genomic_DNA"/>
</dbReference>
<dbReference type="GO" id="GO:0030246">
    <property type="term" value="F:carbohydrate binding"/>
    <property type="evidence" value="ECO:0007669"/>
    <property type="project" value="InterPro"/>
</dbReference>
<evidence type="ECO:0000256" key="1">
    <source>
        <dbReference type="ARBA" id="ARBA00006699"/>
    </source>
</evidence>
<dbReference type="PANTHER" id="PTHR38481:SF1">
    <property type="entry name" value="HYALURONATE LYASE"/>
    <property type="match status" value="1"/>
</dbReference>
<feature type="domain" description="Polysaccharide lyase 8 N-terminal alpha-helical" evidence="5">
    <location>
        <begin position="92"/>
        <end position="277"/>
    </location>
</feature>
<proteinExistence type="inferred from homology"/>
<evidence type="ECO:0000256" key="3">
    <source>
        <dbReference type="SAM" id="MobiDB-lite"/>
    </source>
</evidence>
<dbReference type="InterPro" id="IPR003159">
    <property type="entry name" value="Lyase_8_central_dom"/>
</dbReference>
<protein>
    <submittedName>
        <fullName evidence="6">Chondroitin AC lyase</fullName>
    </submittedName>
</protein>
<sequence length="605" mass="64331">MDPVETVRTRLLRELAGTGTGAGAAPEAAEALAGSLAPDATWPDVDYAHRADGSDFPPLDHLPRTLALALSPSPEHRAAALNALEAWYRADPRSGNWWYNEIGVPCLVGDILLALADRLGSRQRARWGRWLADRAGPVEMTGQNLVWAQGIVLRRGLLLGDGELTASAVRRMSAVLRTTDGEGIQEDFSFHQHGPQLYSGGYGASLTADLSLWIHAVHGTPWAFGAREVGLFTDFLLDGQQWAVHGDGFDFTAMGREITRAEAHRAGGALRTVIRRLSAAGAPRLEELAAFDARLAAVRAGGSPAGAAGPVGCRAYPRSDYLVHRRPAWSVSVRMSSTRTVPTESLNGENLRGRHLGDGVAAIRVGGGSEDGYRAVLPLWDWARLPGVTAEQCPDPAALSPRPDGERGASPDTGVWSDGRHGIAVMRLAGTDRFTDGWKAWFCFDDLFVALGTGITAPSAGHRVLTTVDQRLAEGPPVVASHPDGPRWVHHGRTGYVPLSGHGSLCSRVEHRTGSWADVTATGSPERLSAWVFHIGFDHGPRPDGAAYACLVLPGADRASTAERARTPGVTVLSNTPGRQSVRCDRSGVTLTAHRGADGPVLAPG</sequence>
<dbReference type="InterPro" id="IPR012970">
    <property type="entry name" value="Lyase_8_alpha_N"/>
</dbReference>
<organism evidence="6 7">
    <name type="scientific">Streptomyces radiopugnans</name>
    <dbReference type="NCBI Taxonomy" id="403935"/>
    <lineage>
        <taxon>Bacteria</taxon>
        <taxon>Bacillati</taxon>
        <taxon>Actinomycetota</taxon>
        <taxon>Actinomycetes</taxon>
        <taxon>Kitasatosporales</taxon>
        <taxon>Streptomycetaceae</taxon>
        <taxon>Streptomyces</taxon>
    </lineage>
</organism>
<dbReference type="Gene3D" id="1.50.10.100">
    <property type="entry name" value="Chondroitin AC/alginate lyase"/>
    <property type="match status" value="1"/>
</dbReference>
<dbReference type="GO" id="GO:0016837">
    <property type="term" value="F:carbon-oxygen lyase activity, acting on polysaccharides"/>
    <property type="evidence" value="ECO:0007669"/>
    <property type="project" value="UniProtKB-ARBA"/>
</dbReference>
<feature type="active site" evidence="2">
    <location>
        <position position="193"/>
    </location>
</feature>
<dbReference type="Pfam" id="PF02278">
    <property type="entry name" value="Lyase_8"/>
    <property type="match status" value="1"/>
</dbReference>
<dbReference type="PANTHER" id="PTHR38481">
    <property type="entry name" value="HYALURONATE LYASE"/>
    <property type="match status" value="1"/>
</dbReference>
<dbReference type="GO" id="GO:0005975">
    <property type="term" value="P:carbohydrate metabolic process"/>
    <property type="evidence" value="ECO:0007669"/>
    <property type="project" value="InterPro"/>
</dbReference>
<feature type="active site" evidence="2">
    <location>
        <position position="256"/>
    </location>
</feature>
<dbReference type="SUPFAM" id="SSF74650">
    <property type="entry name" value="Galactose mutarotase-like"/>
    <property type="match status" value="1"/>
</dbReference>
<name>A0A1H9DG91_9ACTN</name>
<dbReference type="SUPFAM" id="SSF48230">
    <property type="entry name" value="Chondroitin AC/alginate lyase"/>
    <property type="match status" value="1"/>
</dbReference>
<feature type="region of interest" description="Disordered" evidence="3">
    <location>
        <begin position="393"/>
        <end position="416"/>
    </location>
</feature>
<evidence type="ECO:0000313" key="6">
    <source>
        <dbReference type="EMBL" id="SEQ12522.1"/>
    </source>
</evidence>
<reference evidence="6 7" key="1">
    <citation type="submission" date="2016-10" db="EMBL/GenBank/DDBJ databases">
        <authorList>
            <person name="de Groot N.N."/>
        </authorList>
    </citation>
    <scope>NUCLEOTIDE SEQUENCE [LARGE SCALE GENOMIC DNA]</scope>
    <source>
        <strain evidence="6 7">CGMCC 4.3519</strain>
    </source>
</reference>
<evidence type="ECO:0000256" key="2">
    <source>
        <dbReference type="PIRSR" id="PIRSR638970-1"/>
    </source>
</evidence>
<dbReference type="InterPro" id="IPR038970">
    <property type="entry name" value="Lyase_8"/>
</dbReference>
<dbReference type="RefSeq" id="WP_093658031.1">
    <property type="nucleotide sequence ID" value="NZ_FOET01000004.1"/>
</dbReference>
<evidence type="ECO:0000313" key="7">
    <source>
        <dbReference type="Proteomes" id="UP000199055"/>
    </source>
</evidence>
<dbReference type="InterPro" id="IPR014718">
    <property type="entry name" value="GH-type_carb-bd"/>
</dbReference>
<feature type="active site" evidence="2">
    <location>
        <position position="202"/>
    </location>
</feature>
<comment type="similarity">
    <text evidence="1">Belongs to the polysaccharide lyase 8 family.</text>
</comment>
<evidence type="ECO:0000259" key="5">
    <source>
        <dbReference type="Pfam" id="PF08124"/>
    </source>
</evidence>
<evidence type="ECO:0000259" key="4">
    <source>
        <dbReference type="Pfam" id="PF02278"/>
    </source>
</evidence>
<dbReference type="AlphaFoldDB" id="A0A1H9DG91"/>
<dbReference type="InterPro" id="IPR011013">
    <property type="entry name" value="Gal_mutarotase_sf_dom"/>
</dbReference>
<dbReference type="GO" id="GO:0005576">
    <property type="term" value="C:extracellular region"/>
    <property type="evidence" value="ECO:0007669"/>
    <property type="project" value="InterPro"/>
</dbReference>
<dbReference type="Gene3D" id="2.70.98.10">
    <property type="match status" value="1"/>
</dbReference>